<gene>
    <name evidence="1" type="ORF">SAMN04489801_0001</name>
</gene>
<sequence>SRQKYWRTTMDASRRLGDEFLELAANGRLGERLLTL</sequence>
<keyword evidence="2" id="KW-1185">Reference proteome</keyword>
<feature type="non-terminal residue" evidence="1">
    <location>
        <position position="1"/>
    </location>
</feature>
<dbReference type="EMBL" id="LT629796">
    <property type="protein sequence ID" value="SDT96793.1"/>
    <property type="molecule type" value="Genomic_DNA"/>
</dbReference>
<protein>
    <submittedName>
        <fullName evidence="1">Uncharacterized protein</fullName>
    </submittedName>
</protein>
<name>A0ABY0V899_9PSED</name>
<evidence type="ECO:0000313" key="1">
    <source>
        <dbReference type="EMBL" id="SDT96793.1"/>
    </source>
</evidence>
<dbReference type="Proteomes" id="UP000182476">
    <property type="component" value="Chromosome I"/>
</dbReference>
<reference evidence="1 2" key="1">
    <citation type="submission" date="2016-10" db="EMBL/GenBank/DDBJ databases">
        <authorList>
            <person name="Varghese N."/>
            <person name="Submissions S."/>
        </authorList>
    </citation>
    <scope>NUCLEOTIDE SEQUENCE [LARGE SCALE GENOMIC DNA]</scope>
    <source>
        <strain evidence="1 2">LMG 21607</strain>
    </source>
</reference>
<proteinExistence type="predicted"/>
<accession>A0ABY0V899</accession>
<evidence type="ECO:0000313" key="2">
    <source>
        <dbReference type="Proteomes" id="UP000182476"/>
    </source>
</evidence>
<organism evidence="1 2">
    <name type="scientific">Pseudomonas mandelii</name>
    <dbReference type="NCBI Taxonomy" id="75612"/>
    <lineage>
        <taxon>Bacteria</taxon>
        <taxon>Pseudomonadati</taxon>
        <taxon>Pseudomonadota</taxon>
        <taxon>Gammaproteobacteria</taxon>
        <taxon>Pseudomonadales</taxon>
        <taxon>Pseudomonadaceae</taxon>
        <taxon>Pseudomonas</taxon>
    </lineage>
</organism>